<sequence length="133" mass="15278">MAKLNQLAIDFKSELLSEQVLLYVERGMDQELYMTRILTNLWHEVTDAVKNKAKLIEEVKELGVAAQGSDSMAYLRILRAEDLDKAKDIMNLIKQTQKHTHGKYVYISKVLDVEVYGDCSMLVSKQLMILIIM</sequence>
<dbReference type="EMBL" id="BKCJ010094560">
    <property type="protein sequence ID" value="GEX19513.1"/>
    <property type="molecule type" value="Genomic_DNA"/>
</dbReference>
<gene>
    <name evidence="1" type="ORF">Tci_291488</name>
</gene>
<proteinExistence type="predicted"/>
<protein>
    <submittedName>
        <fullName evidence="1">Uncharacterized protein</fullName>
    </submittedName>
</protein>
<accession>A0A699H2V5</accession>
<reference evidence="1" key="1">
    <citation type="journal article" date="2019" name="Sci. Rep.">
        <title>Draft genome of Tanacetum cinerariifolium, the natural source of mosquito coil.</title>
        <authorList>
            <person name="Yamashiro T."/>
            <person name="Shiraishi A."/>
            <person name="Satake H."/>
            <person name="Nakayama K."/>
        </authorList>
    </citation>
    <scope>NUCLEOTIDE SEQUENCE</scope>
</reference>
<name>A0A699H2V5_TANCI</name>
<comment type="caution">
    <text evidence="1">The sequence shown here is derived from an EMBL/GenBank/DDBJ whole genome shotgun (WGS) entry which is preliminary data.</text>
</comment>
<dbReference type="AlphaFoldDB" id="A0A699H2V5"/>
<evidence type="ECO:0000313" key="1">
    <source>
        <dbReference type="EMBL" id="GEX19513.1"/>
    </source>
</evidence>
<organism evidence="1">
    <name type="scientific">Tanacetum cinerariifolium</name>
    <name type="common">Dalmatian daisy</name>
    <name type="synonym">Chrysanthemum cinerariifolium</name>
    <dbReference type="NCBI Taxonomy" id="118510"/>
    <lineage>
        <taxon>Eukaryota</taxon>
        <taxon>Viridiplantae</taxon>
        <taxon>Streptophyta</taxon>
        <taxon>Embryophyta</taxon>
        <taxon>Tracheophyta</taxon>
        <taxon>Spermatophyta</taxon>
        <taxon>Magnoliopsida</taxon>
        <taxon>eudicotyledons</taxon>
        <taxon>Gunneridae</taxon>
        <taxon>Pentapetalae</taxon>
        <taxon>asterids</taxon>
        <taxon>campanulids</taxon>
        <taxon>Asterales</taxon>
        <taxon>Asteraceae</taxon>
        <taxon>Asteroideae</taxon>
        <taxon>Anthemideae</taxon>
        <taxon>Anthemidinae</taxon>
        <taxon>Tanacetum</taxon>
    </lineage>
</organism>